<sequence length="264" mass="27064">MTPAELSEAVLRAVRGAVSGGVLRAEVPADAGVRRPPHGDAQWATGIALRLAAEAGRPAREVAGLVRDGLAGVPGVVRAEVAGPGFVNVWTSGGAAVRAAVAETLARPPAPVLAEDPARDVRAWRAAAGGDPAGLLVQREGNPLFEVRYAHARCRALVREGARLGMGRPEAGELDGGAELALAGLLGEWPRVRETARGGAAGVARYLARVADAALRAAEERPPLPAGDEKPRAVHRARLALAQAAGTVLADGLYRLGVSAPDHL</sequence>
<dbReference type="Pfam" id="PF05746">
    <property type="entry name" value="DALR_1"/>
    <property type="match status" value="1"/>
</dbReference>
<proteinExistence type="predicted"/>
<keyword evidence="3" id="KW-0067">ATP-binding</keyword>
<evidence type="ECO:0000313" key="6">
    <source>
        <dbReference type="EMBL" id="SFD51155.1"/>
    </source>
</evidence>
<dbReference type="EMBL" id="FOLM01000017">
    <property type="protein sequence ID" value="SFD51155.1"/>
    <property type="molecule type" value="Genomic_DNA"/>
</dbReference>
<dbReference type="Pfam" id="PF03485">
    <property type="entry name" value="Arg_tRNA_synt_N"/>
    <property type="match status" value="1"/>
</dbReference>
<accession>A0A1I1SXG1</accession>
<gene>
    <name evidence="6" type="ORF">SAMN05421773_11791</name>
</gene>
<evidence type="ECO:0000256" key="3">
    <source>
        <dbReference type="ARBA" id="ARBA00022840"/>
    </source>
</evidence>
<dbReference type="Gene3D" id="1.10.730.10">
    <property type="entry name" value="Isoleucyl-tRNA Synthetase, Domain 1"/>
    <property type="match status" value="1"/>
</dbReference>
<evidence type="ECO:0000256" key="1">
    <source>
        <dbReference type="ARBA" id="ARBA00022598"/>
    </source>
</evidence>
<dbReference type="InterPro" id="IPR008909">
    <property type="entry name" value="DALR_anticod-bd"/>
</dbReference>
<feature type="domain" description="Arginyl tRNA synthetase N-terminal" evidence="5">
    <location>
        <begin position="4"/>
        <end position="91"/>
    </location>
</feature>
<reference evidence="6 7" key="1">
    <citation type="submission" date="2016-10" db="EMBL/GenBank/DDBJ databases">
        <authorList>
            <person name="de Groot N.N."/>
        </authorList>
    </citation>
    <scope>NUCLEOTIDE SEQUENCE [LARGE SCALE GENOMIC DNA]</scope>
    <source>
        <strain evidence="6 7">CGMCC 4.5739</strain>
    </source>
</reference>
<evidence type="ECO:0000259" key="4">
    <source>
        <dbReference type="SMART" id="SM00836"/>
    </source>
</evidence>
<dbReference type="SMART" id="SM01016">
    <property type="entry name" value="Arg_tRNA_synt_N"/>
    <property type="match status" value="1"/>
</dbReference>
<dbReference type="GO" id="GO:0004814">
    <property type="term" value="F:arginine-tRNA ligase activity"/>
    <property type="evidence" value="ECO:0007669"/>
    <property type="project" value="InterPro"/>
</dbReference>
<dbReference type="GO" id="GO:0006420">
    <property type="term" value="P:arginyl-tRNA aminoacylation"/>
    <property type="evidence" value="ECO:0007669"/>
    <property type="project" value="InterPro"/>
</dbReference>
<feature type="domain" description="DALR anticodon binding" evidence="4">
    <location>
        <begin position="147"/>
        <end position="264"/>
    </location>
</feature>
<dbReference type="InterPro" id="IPR005148">
    <property type="entry name" value="Arg-tRNA-synth_N"/>
</dbReference>
<dbReference type="OrthoDB" id="9803211at2"/>
<dbReference type="Proteomes" id="UP000199207">
    <property type="component" value="Unassembled WGS sequence"/>
</dbReference>
<dbReference type="RefSeq" id="WP_093841040.1">
    <property type="nucleotide sequence ID" value="NZ_FOLM01000017.1"/>
</dbReference>
<keyword evidence="6" id="KW-0030">Aminoacyl-tRNA synthetase</keyword>
<dbReference type="InterPro" id="IPR009080">
    <property type="entry name" value="tRNAsynth_Ia_anticodon-bd"/>
</dbReference>
<organism evidence="6 7">
    <name type="scientific">Streptomyces aidingensis</name>
    <dbReference type="NCBI Taxonomy" id="910347"/>
    <lineage>
        <taxon>Bacteria</taxon>
        <taxon>Bacillati</taxon>
        <taxon>Actinomycetota</taxon>
        <taxon>Actinomycetes</taxon>
        <taxon>Kitasatosporales</taxon>
        <taxon>Streptomycetaceae</taxon>
        <taxon>Streptomyces</taxon>
    </lineage>
</organism>
<dbReference type="STRING" id="910347.SAMN05421773_11791"/>
<dbReference type="SUPFAM" id="SSF55190">
    <property type="entry name" value="Arginyl-tRNA synthetase (ArgRS), N-terminal 'additional' domain"/>
    <property type="match status" value="1"/>
</dbReference>
<keyword evidence="2" id="KW-0547">Nucleotide-binding</keyword>
<dbReference type="GO" id="GO:0005737">
    <property type="term" value="C:cytoplasm"/>
    <property type="evidence" value="ECO:0007669"/>
    <property type="project" value="InterPro"/>
</dbReference>
<dbReference type="Gene3D" id="3.30.1360.70">
    <property type="entry name" value="Arginyl tRNA synthetase N-terminal domain"/>
    <property type="match status" value="1"/>
</dbReference>
<dbReference type="GO" id="GO:0005524">
    <property type="term" value="F:ATP binding"/>
    <property type="evidence" value="ECO:0007669"/>
    <property type="project" value="UniProtKB-KW"/>
</dbReference>
<dbReference type="InterPro" id="IPR036695">
    <property type="entry name" value="Arg-tRNA-synth_N_sf"/>
</dbReference>
<dbReference type="SMART" id="SM00836">
    <property type="entry name" value="DALR_1"/>
    <property type="match status" value="1"/>
</dbReference>
<keyword evidence="7" id="KW-1185">Reference proteome</keyword>
<keyword evidence="1" id="KW-0436">Ligase</keyword>
<protein>
    <submittedName>
        <fullName evidence="6">Arginyl-tRNA synthetase</fullName>
    </submittedName>
</protein>
<evidence type="ECO:0000256" key="2">
    <source>
        <dbReference type="ARBA" id="ARBA00022741"/>
    </source>
</evidence>
<name>A0A1I1SXG1_9ACTN</name>
<dbReference type="AlphaFoldDB" id="A0A1I1SXG1"/>
<evidence type="ECO:0000313" key="7">
    <source>
        <dbReference type="Proteomes" id="UP000199207"/>
    </source>
</evidence>
<evidence type="ECO:0000259" key="5">
    <source>
        <dbReference type="SMART" id="SM01016"/>
    </source>
</evidence>
<dbReference type="SUPFAM" id="SSF47323">
    <property type="entry name" value="Anticodon-binding domain of a subclass of class I aminoacyl-tRNA synthetases"/>
    <property type="match status" value="1"/>
</dbReference>